<proteinExistence type="predicted"/>
<dbReference type="PANTHER" id="PTHR46895">
    <property type="entry name" value="PROTEIN CBG20548-RELATED"/>
    <property type="match status" value="1"/>
</dbReference>
<evidence type="ECO:0000313" key="7">
    <source>
        <dbReference type="WBParaSite" id="ALUE_0001194801-mRNA-1"/>
    </source>
</evidence>
<dbReference type="InterPro" id="IPR017452">
    <property type="entry name" value="GPCR_Rhodpsn_7TM"/>
</dbReference>
<evidence type="ECO:0000256" key="2">
    <source>
        <dbReference type="ARBA" id="ARBA00022692"/>
    </source>
</evidence>
<protein>
    <submittedName>
        <fullName evidence="7">G-protein coupled receptors family 1 profile domain-containing protein</fullName>
    </submittedName>
</protein>
<accession>A0A9J2PR24</accession>
<dbReference type="WBParaSite" id="ALUE_0001194801-mRNA-1">
    <property type="protein sequence ID" value="ALUE_0001194801-mRNA-1"/>
    <property type="gene ID" value="ALUE_0001194801"/>
</dbReference>
<keyword evidence="6" id="KW-1185">Reference proteome</keyword>
<evidence type="ECO:0000313" key="6">
    <source>
        <dbReference type="Proteomes" id="UP000036681"/>
    </source>
</evidence>
<dbReference type="SUPFAM" id="SSF81321">
    <property type="entry name" value="Family A G protein-coupled receptor-like"/>
    <property type="match status" value="1"/>
</dbReference>
<evidence type="ECO:0000256" key="3">
    <source>
        <dbReference type="ARBA" id="ARBA00022989"/>
    </source>
</evidence>
<comment type="subcellular location">
    <subcellularLocation>
        <location evidence="1">Membrane</location>
    </subcellularLocation>
</comment>
<dbReference type="GO" id="GO:0016020">
    <property type="term" value="C:membrane"/>
    <property type="evidence" value="ECO:0007669"/>
    <property type="project" value="UniProtKB-SubCell"/>
</dbReference>
<dbReference type="GO" id="GO:0008528">
    <property type="term" value="F:G protein-coupled peptide receptor activity"/>
    <property type="evidence" value="ECO:0007669"/>
    <property type="project" value="InterPro"/>
</dbReference>
<dbReference type="Pfam" id="PF10324">
    <property type="entry name" value="7TM_GPCR_Srw"/>
    <property type="match status" value="1"/>
</dbReference>
<dbReference type="PRINTS" id="PR00237">
    <property type="entry name" value="GPCRRHODOPSN"/>
</dbReference>
<feature type="domain" description="G-protein coupled receptors family 1 profile" evidence="5">
    <location>
        <begin position="36"/>
        <end position="211"/>
    </location>
</feature>
<keyword evidence="3" id="KW-1133">Transmembrane helix</keyword>
<evidence type="ECO:0000259" key="5">
    <source>
        <dbReference type="PROSITE" id="PS50262"/>
    </source>
</evidence>
<evidence type="ECO:0000256" key="1">
    <source>
        <dbReference type="ARBA" id="ARBA00004370"/>
    </source>
</evidence>
<name>A0A9J2PR24_ASCLU</name>
<keyword evidence="2" id="KW-0812">Transmembrane</keyword>
<sequence length="410" mass="47332">MNNTSSSLLSEEFQACIIRWIYTKIFLAQFLFGFSGNMLNLLVLLSRKMRSRTNLLFAAMAFSDLAFLAVQFQTYLYTSGFLSSTLNALFREYNIFLVAIANWFSALSIWFMLAITIERLTVIRRPFQAVQEPVTRGFIVYIILIVVFSFAVTFVHHIAFRKVYVDGRMHIEMIKHPIISIWTLVQALTVVIMPCILMAILNVLLILSLKKHTFPLDMIHGEQLTGRQAIVITKSKTEKKVNFCIISCDHNGHRHFIEFYIVQYAWGYTLYPGTIRQQTGVKFCTFLYVVVIFSKESYQTNQKLLLETPTKIEYAFKRIFIHLLSYSLIVIIVGTSFSTLTCHSSQHDHSPLTSRSTRFHRDISHEPDEDVCNCGNGFVMSTRFSERRHRTEMQAMSRTKSNRVISVAAL</sequence>
<organism evidence="6 7">
    <name type="scientific">Ascaris lumbricoides</name>
    <name type="common">Giant roundworm</name>
    <dbReference type="NCBI Taxonomy" id="6252"/>
    <lineage>
        <taxon>Eukaryota</taxon>
        <taxon>Metazoa</taxon>
        <taxon>Ecdysozoa</taxon>
        <taxon>Nematoda</taxon>
        <taxon>Chromadorea</taxon>
        <taxon>Rhabditida</taxon>
        <taxon>Spirurina</taxon>
        <taxon>Ascaridomorpha</taxon>
        <taxon>Ascaridoidea</taxon>
        <taxon>Ascarididae</taxon>
        <taxon>Ascaris</taxon>
    </lineage>
</organism>
<dbReference type="PANTHER" id="PTHR46895:SF8">
    <property type="entry name" value="G-PROTEIN COUPLED RECEPTORS FAMILY 1 PROFILE DOMAIN-CONTAINING PROTEIN"/>
    <property type="match status" value="1"/>
</dbReference>
<dbReference type="InterPro" id="IPR000276">
    <property type="entry name" value="GPCR_Rhodpsn"/>
</dbReference>
<reference evidence="7" key="1">
    <citation type="submission" date="2023-03" db="UniProtKB">
        <authorList>
            <consortium name="WormBaseParasite"/>
        </authorList>
    </citation>
    <scope>IDENTIFICATION</scope>
</reference>
<dbReference type="AlphaFoldDB" id="A0A9J2PR24"/>
<dbReference type="Gene3D" id="1.20.1070.10">
    <property type="entry name" value="Rhodopsin 7-helix transmembrane proteins"/>
    <property type="match status" value="1"/>
</dbReference>
<dbReference type="Proteomes" id="UP000036681">
    <property type="component" value="Unplaced"/>
</dbReference>
<dbReference type="InterPro" id="IPR019427">
    <property type="entry name" value="7TM_GPCR_serpentine_rcpt_Srw"/>
</dbReference>
<dbReference type="PROSITE" id="PS50262">
    <property type="entry name" value="G_PROTEIN_RECEP_F1_2"/>
    <property type="match status" value="1"/>
</dbReference>
<evidence type="ECO:0000256" key="4">
    <source>
        <dbReference type="ARBA" id="ARBA00023136"/>
    </source>
</evidence>
<keyword evidence="4" id="KW-0472">Membrane</keyword>